<dbReference type="Gene3D" id="1.25.40.10">
    <property type="entry name" value="Tetratricopeptide repeat domain"/>
    <property type="match status" value="1"/>
</dbReference>
<dbReference type="RefSeq" id="XP_020438172.1">
    <property type="nucleotide sequence ID" value="XM_020572314.1"/>
</dbReference>
<dbReference type="Proteomes" id="UP000001396">
    <property type="component" value="Unassembled WGS sequence"/>
</dbReference>
<sequence>MNRLFVSNLLKINKSITSFNYKPIVRTSLFISSPLKNKTTIFNVCNNNNTTIVKNYCSSSDSNNDNVIKSKNKYSFDELLDGGRCGVEDPRIMDAFYKIMELEFHEDFDEAISIGERMVDRFPNSFDAHVTLARLLLDHKNDAASAYDLAKHAFDQGLEPFHHACWTDALELMGRSLQTMNRRHEAIVVYQELLDYCEREYETSGIGQLPLLVRRDIYKTMALDWEKNRDSLLSSQRVLKSIESSDARQWEPMDAMFLGVCEFHLGNKEESLKYLNKGLDNYIKDDYDSQTDQELAIYNTAQKLRDELQSK</sequence>
<keyword evidence="2" id="KW-1185">Reference proteome</keyword>
<organism evidence="1 2">
    <name type="scientific">Heterostelium pallidum (strain ATCC 26659 / Pp 5 / PN500)</name>
    <name type="common">Cellular slime mold</name>
    <name type="synonym">Polysphondylium pallidum</name>
    <dbReference type="NCBI Taxonomy" id="670386"/>
    <lineage>
        <taxon>Eukaryota</taxon>
        <taxon>Amoebozoa</taxon>
        <taxon>Evosea</taxon>
        <taxon>Eumycetozoa</taxon>
        <taxon>Dictyostelia</taxon>
        <taxon>Acytosteliales</taxon>
        <taxon>Acytosteliaceae</taxon>
        <taxon>Heterostelium</taxon>
    </lineage>
</organism>
<accession>D3AYN9</accession>
<protein>
    <submittedName>
        <fullName evidence="1">Uncharacterized protein</fullName>
    </submittedName>
</protein>
<evidence type="ECO:0000313" key="2">
    <source>
        <dbReference type="Proteomes" id="UP000001396"/>
    </source>
</evidence>
<dbReference type="InParanoid" id="D3AYN9"/>
<gene>
    <name evidence="1" type="ORF">PPL_01303</name>
</gene>
<name>D3AYN9_HETP5</name>
<dbReference type="EMBL" id="ADBJ01000004">
    <property type="protein sequence ID" value="EFA86066.1"/>
    <property type="molecule type" value="Genomic_DNA"/>
</dbReference>
<proteinExistence type="predicted"/>
<evidence type="ECO:0000313" key="1">
    <source>
        <dbReference type="EMBL" id="EFA86066.1"/>
    </source>
</evidence>
<dbReference type="AlphaFoldDB" id="D3AYN9"/>
<comment type="caution">
    <text evidence="1">The sequence shown here is derived from an EMBL/GenBank/DDBJ whole genome shotgun (WGS) entry which is preliminary data.</text>
</comment>
<reference evidence="1 2" key="1">
    <citation type="journal article" date="2011" name="Genome Res.">
        <title>Phylogeny-wide analysis of social amoeba genomes highlights ancient origins for complex intercellular communication.</title>
        <authorList>
            <person name="Heidel A.J."/>
            <person name="Lawal H.M."/>
            <person name="Felder M."/>
            <person name="Schilde C."/>
            <person name="Helps N.R."/>
            <person name="Tunggal B."/>
            <person name="Rivero F."/>
            <person name="John U."/>
            <person name="Schleicher M."/>
            <person name="Eichinger L."/>
            <person name="Platzer M."/>
            <person name="Noegel A.A."/>
            <person name="Schaap P."/>
            <person name="Gloeckner G."/>
        </authorList>
    </citation>
    <scope>NUCLEOTIDE SEQUENCE [LARGE SCALE GENOMIC DNA]</scope>
    <source>
        <strain evidence="2">ATCC 26659 / Pp 5 / PN500</strain>
    </source>
</reference>
<dbReference type="GeneID" id="31356833"/>
<dbReference type="SUPFAM" id="SSF48452">
    <property type="entry name" value="TPR-like"/>
    <property type="match status" value="1"/>
</dbReference>
<dbReference type="InterPro" id="IPR011990">
    <property type="entry name" value="TPR-like_helical_dom_sf"/>
</dbReference>